<keyword evidence="4" id="KW-1185">Reference proteome</keyword>
<dbReference type="AlphaFoldDB" id="A0AA40LJ65"/>
<organism evidence="3 4">
    <name type="scientific">Cnephaeus nilssonii</name>
    <name type="common">Northern bat</name>
    <name type="synonym">Eptesicus nilssonii</name>
    <dbReference type="NCBI Taxonomy" id="3371016"/>
    <lineage>
        <taxon>Eukaryota</taxon>
        <taxon>Metazoa</taxon>
        <taxon>Chordata</taxon>
        <taxon>Craniata</taxon>
        <taxon>Vertebrata</taxon>
        <taxon>Euteleostomi</taxon>
        <taxon>Mammalia</taxon>
        <taxon>Eutheria</taxon>
        <taxon>Laurasiatheria</taxon>
        <taxon>Chiroptera</taxon>
        <taxon>Yangochiroptera</taxon>
        <taxon>Vespertilionidae</taxon>
        <taxon>Cnephaeus</taxon>
    </lineage>
</organism>
<evidence type="ECO:0000256" key="2">
    <source>
        <dbReference type="SAM" id="SignalP"/>
    </source>
</evidence>
<keyword evidence="2" id="KW-0732">Signal</keyword>
<gene>
    <name evidence="3" type="ORF">QTO34_005968</name>
</gene>
<accession>A0AA40LJ65</accession>
<reference evidence="3" key="1">
    <citation type="submission" date="2023-06" db="EMBL/GenBank/DDBJ databases">
        <title>Reference genome for the Northern bat (Eptesicus nilssonii), a most northern bat species.</title>
        <authorList>
            <person name="Laine V.N."/>
            <person name="Pulliainen A.T."/>
            <person name="Lilley T.M."/>
        </authorList>
    </citation>
    <scope>NUCLEOTIDE SEQUENCE</scope>
    <source>
        <strain evidence="3">BLF_Eptnil</strain>
        <tissue evidence="3">Kidney</tissue>
    </source>
</reference>
<name>A0AA40LJ65_CNENI</name>
<evidence type="ECO:0008006" key="5">
    <source>
        <dbReference type="Google" id="ProtNLM"/>
    </source>
</evidence>
<evidence type="ECO:0000313" key="3">
    <source>
        <dbReference type="EMBL" id="KAK1333583.1"/>
    </source>
</evidence>
<feature type="signal peptide" evidence="2">
    <location>
        <begin position="1"/>
        <end position="18"/>
    </location>
</feature>
<feature type="region of interest" description="Disordered" evidence="1">
    <location>
        <begin position="57"/>
        <end position="94"/>
    </location>
</feature>
<evidence type="ECO:0000313" key="4">
    <source>
        <dbReference type="Proteomes" id="UP001177744"/>
    </source>
</evidence>
<evidence type="ECO:0000256" key="1">
    <source>
        <dbReference type="SAM" id="MobiDB-lite"/>
    </source>
</evidence>
<protein>
    <recommendedName>
        <fullName evidence="5">Secreted protein</fullName>
    </recommendedName>
</protein>
<proteinExistence type="predicted"/>
<dbReference type="EMBL" id="JAULJE010000016">
    <property type="protein sequence ID" value="KAK1333583.1"/>
    <property type="molecule type" value="Genomic_DNA"/>
</dbReference>
<dbReference type="Proteomes" id="UP001177744">
    <property type="component" value="Unassembled WGS sequence"/>
</dbReference>
<feature type="chain" id="PRO_5041203738" description="Secreted protein" evidence="2">
    <location>
        <begin position="19"/>
        <end position="181"/>
    </location>
</feature>
<comment type="caution">
    <text evidence="3">The sequence shown here is derived from an EMBL/GenBank/DDBJ whole genome shotgun (WGS) entry which is preliminary data.</text>
</comment>
<sequence length="181" mass="20621">MGLRSDLLFLLLGPRVSARGLPGDVVRSHRACGCNRGDSSLEPPHGLLDEVPREHELLQEPQRRPIGGPGLVRQHRRGDPQGLQRRPGGRARRSRAVLPRVQLQRLADLGHQAVHLARAAQRHRLLQQEEAALLLLFLPLRFLAGFLFLFPPARHGPPPRHRDFCGRRWRLWGPRRSRVRC</sequence>